<comment type="caution">
    <text evidence="1">The sequence shown here is derived from an EMBL/GenBank/DDBJ whole genome shotgun (WGS) entry which is preliminary data.</text>
</comment>
<keyword evidence="2" id="KW-1185">Reference proteome</keyword>
<proteinExistence type="predicted"/>
<feature type="non-terminal residue" evidence="1">
    <location>
        <position position="131"/>
    </location>
</feature>
<reference evidence="1 2" key="1">
    <citation type="submission" date="2024-05" db="EMBL/GenBank/DDBJ databases">
        <authorList>
            <person name="Wallberg A."/>
        </authorList>
    </citation>
    <scope>NUCLEOTIDE SEQUENCE [LARGE SCALE GENOMIC DNA]</scope>
</reference>
<organism evidence="1 2">
    <name type="scientific">Meganyctiphanes norvegica</name>
    <name type="common">Northern krill</name>
    <name type="synonym">Thysanopoda norvegica</name>
    <dbReference type="NCBI Taxonomy" id="48144"/>
    <lineage>
        <taxon>Eukaryota</taxon>
        <taxon>Metazoa</taxon>
        <taxon>Ecdysozoa</taxon>
        <taxon>Arthropoda</taxon>
        <taxon>Crustacea</taxon>
        <taxon>Multicrustacea</taxon>
        <taxon>Malacostraca</taxon>
        <taxon>Eumalacostraca</taxon>
        <taxon>Eucarida</taxon>
        <taxon>Euphausiacea</taxon>
        <taxon>Euphausiidae</taxon>
        <taxon>Meganyctiphanes</taxon>
    </lineage>
</organism>
<dbReference type="InterPro" id="IPR036770">
    <property type="entry name" value="Ankyrin_rpt-contain_sf"/>
</dbReference>
<dbReference type="Proteomes" id="UP001497623">
    <property type="component" value="Unassembled WGS sequence"/>
</dbReference>
<gene>
    <name evidence="1" type="ORF">MNOR_LOCUS12912</name>
</gene>
<protein>
    <submittedName>
        <fullName evidence="1">Uncharacterized protein</fullName>
    </submittedName>
</protein>
<dbReference type="SUPFAM" id="SSF48403">
    <property type="entry name" value="Ankyrin repeat"/>
    <property type="match status" value="1"/>
</dbReference>
<dbReference type="AlphaFoldDB" id="A0AAV2QHQ7"/>
<evidence type="ECO:0000313" key="2">
    <source>
        <dbReference type="Proteomes" id="UP001497623"/>
    </source>
</evidence>
<accession>A0AAV2QHQ7</accession>
<sequence>MFDNSKCIWETPYNSEDAGYYQALSAMEKFPIKIDILQTHHDNSLYVKCNDVYLNLLTYPVCIQERQDLDGYTSFQVPCKLNGDLFLGQYLDQIKKEIKNCKKQCVTPLMTAKQIGHTDVVKELRKAGAIS</sequence>
<dbReference type="EMBL" id="CAXKWB010007213">
    <property type="protein sequence ID" value="CAL4086099.1"/>
    <property type="molecule type" value="Genomic_DNA"/>
</dbReference>
<name>A0AAV2QHQ7_MEGNR</name>
<evidence type="ECO:0000313" key="1">
    <source>
        <dbReference type="EMBL" id="CAL4086099.1"/>
    </source>
</evidence>